<protein>
    <recommendedName>
        <fullName evidence="1">4-nitrophenylphosphatase</fullName>
        <shortName evidence="1">PNPPase</shortName>
        <ecNumber evidence="1">3.1.3.41</ecNumber>
    </recommendedName>
</protein>
<comment type="caution">
    <text evidence="3">The sequence shown here is derived from an EMBL/GenBank/DDBJ whole genome shotgun (WGS) entry which is preliminary data.</text>
</comment>
<evidence type="ECO:0000313" key="4">
    <source>
        <dbReference type="Proteomes" id="UP001479436"/>
    </source>
</evidence>
<dbReference type="PANTHER" id="PTHR19288:SF46">
    <property type="entry name" value="HALOACID DEHALOGENASE-LIKE HYDROLASE DOMAIN-CONTAINING PROTEIN 2"/>
    <property type="match status" value="1"/>
</dbReference>
<feature type="region of interest" description="Disordered" evidence="2">
    <location>
        <begin position="280"/>
        <end position="306"/>
    </location>
</feature>
<evidence type="ECO:0000256" key="1">
    <source>
        <dbReference type="PIRNR" id="PIRNR000915"/>
    </source>
</evidence>
<dbReference type="CDD" id="cd07530">
    <property type="entry name" value="HAD_Pase_UmpH-like"/>
    <property type="match status" value="1"/>
</dbReference>
<dbReference type="Pfam" id="PF13344">
    <property type="entry name" value="Hydrolase_6"/>
    <property type="match status" value="1"/>
</dbReference>
<dbReference type="InterPro" id="IPR006357">
    <property type="entry name" value="HAD-SF_hydro_IIA"/>
</dbReference>
<accession>A0ABR2WZZ6</accession>
<sequence>MFDIDHTYFDPKLHADALEKIRNKKAFICDMDGVIYRGNNLLKGVKEFVEWLKRENKQFLFLTNNSAPTPRELSEKLARLGIDVPEKHFYTSGICTAKFLQTQKPGGSCYTIGEPGLTYSLYEHGFIMNDVNPDFVVVGESSSYNYEKIAKAVKLCSAGAKLIGTNLDVNGPDANGVLHPSCGCFAKAIELASGKNAFFCGKPGSLMMRYAQRILGCTREETCIIGDRIDTDVLAGINSEIDSVLVLSGVATKADISNSPFVPTCVLHGVYEIPPEFEDDHMPDQHSAYKPQPLLDDSSYDTISNN</sequence>
<name>A0ABR2WZZ6_9FUNG</name>
<dbReference type="Gene3D" id="3.40.50.1000">
    <property type="entry name" value="HAD superfamily/HAD-like"/>
    <property type="match status" value="2"/>
</dbReference>
<evidence type="ECO:0000313" key="3">
    <source>
        <dbReference type="EMBL" id="KAK9767049.1"/>
    </source>
</evidence>
<dbReference type="PANTHER" id="PTHR19288">
    <property type="entry name" value="4-NITROPHENYLPHOSPHATASE-RELATED"/>
    <property type="match status" value="1"/>
</dbReference>
<dbReference type="Proteomes" id="UP001479436">
    <property type="component" value="Unassembled WGS sequence"/>
</dbReference>
<keyword evidence="1" id="KW-0378">Hydrolase</keyword>
<keyword evidence="4" id="KW-1185">Reference proteome</keyword>
<comment type="catalytic activity">
    <reaction evidence="1">
        <text>4-nitrophenyl phosphate + H2O = 4-nitrophenol + phosphate + H(+)</text>
        <dbReference type="Rhea" id="RHEA:21664"/>
        <dbReference type="ChEBI" id="CHEBI:15377"/>
        <dbReference type="ChEBI" id="CHEBI:15378"/>
        <dbReference type="ChEBI" id="CHEBI:43474"/>
        <dbReference type="ChEBI" id="CHEBI:57917"/>
        <dbReference type="ChEBI" id="CHEBI:61146"/>
        <dbReference type="EC" id="3.1.3.41"/>
    </reaction>
</comment>
<dbReference type="Pfam" id="PF13242">
    <property type="entry name" value="Hydrolase_like"/>
    <property type="match status" value="1"/>
</dbReference>
<dbReference type="EC" id="3.1.3.41" evidence="1"/>
<dbReference type="InterPro" id="IPR036412">
    <property type="entry name" value="HAD-like_sf"/>
</dbReference>
<dbReference type="NCBIfam" id="TIGR01460">
    <property type="entry name" value="HAD-SF-IIA"/>
    <property type="match status" value="1"/>
</dbReference>
<organism evidence="3 4">
    <name type="scientific">Basidiobolus ranarum</name>
    <dbReference type="NCBI Taxonomy" id="34480"/>
    <lineage>
        <taxon>Eukaryota</taxon>
        <taxon>Fungi</taxon>
        <taxon>Fungi incertae sedis</taxon>
        <taxon>Zoopagomycota</taxon>
        <taxon>Entomophthoromycotina</taxon>
        <taxon>Basidiobolomycetes</taxon>
        <taxon>Basidiobolales</taxon>
        <taxon>Basidiobolaceae</taxon>
        <taxon>Basidiobolus</taxon>
    </lineage>
</organism>
<reference evidence="3 4" key="1">
    <citation type="submission" date="2023-04" db="EMBL/GenBank/DDBJ databases">
        <title>Genome of Basidiobolus ranarum AG-B5.</title>
        <authorList>
            <person name="Stajich J.E."/>
            <person name="Carter-House D."/>
            <person name="Gryganskyi A."/>
        </authorList>
    </citation>
    <scope>NUCLEOTIDE SEQUENCE [LARGE SCALE GENOMIC DNA]</scope>
    <source>
        <strain evidence="3 4">AG-B5</strain>
    </source>
</reference>
<gene>
    <name evidence="3" type="ORF">K7432_003443</name>
</gene>
<dbReference type="PIRSF" id="PIRSF000915">
    <property type="entry name" value="PGP-type_phosphatase"/>
    <property type="match status" value="1"/>
</dbReference>
<dbReference type="SUPFAM" id="SSF56784">
    <property type="entry name" value="HAD-like"/>
    <property type="match status" value="1"/>
</dbReference>
<dbReference type="EMBL" id="JASJQH010000105">
    <property type="protein sequence ID" value="KAK9767049.1"/>
    <property type="molecule type" value="Genomic_DNA"/>
</dbReference>
<evidence type="ECO:0000256" key="2">
    <source>
        <dbReference type="SAM" id="MobiDB-lite"/>
    </source>
</evidence>
<proteinExistence type="predicted"/>
<dbReference type="InterPro" id="IPR023214">
    <property type="entry name" value="HAD_sf"/>
</dbReference>